<comment type="caution">
    <text evidence="6">The sequence shown here is derived from an EMBL/GenBank/DDBJ whole genome shotgun (WGS) entry which is preliminary data.</text>
</comment>
<keyword evidence="4" id="KW-0496">Mitochondrion</keyword>
<dbReference type="Pfam" id="PF02771">
    <property type="entry name" value="Acyl-CoA_dh_N"/>
    <property type="match status" value="1"/>
</dbReference>
<sequence>MLTSEEKEIRDQVRQYCQEKLLPRVTEGSRTETFDKNIMKEFGELGVLGSTVQGYGCAGANYVTYGLIAREVERVD</sequence>
<evidence type="ECO:0000256" key="3">
    <source>
        <dbReference type="ARBA" id="ARBA00023002"/>
    </source>
</evidence>
<feature type="non-terminal residue" evidence="6">
    <location>
        <position position="76"/>
    </location>
</feature>
<dbReference type="InterPro" id="IPR009100">
    <property type="entry name" value="AcylCoA_DH/oxidase_NM_dom_sf"/>
</dbReference>
<evidence type="ECO:0000256" key="1">
    <source>
        <dbReference type="ARBA" id="ARBA00004173"/>
    </source>
</evidence>
<name>A0AAW2ZBN1_9EUKA</name>
<keyword evidence="7" id="KW-1185">Reference proteome</keyword>
<dbReference type="GO" id="GO:0004361">
    <property type="term" value="F:glutaryl-CoA dehydrogenase activity"/>
    <property type="evidence" value="ECO:0007669"/>
    <property type="project" value="TreeGrafter"/>
</dbReference>
<dbReference type="EMBL" id="JAOPGA020001201">
    <property type="protein sequence ID" value="KAL0486104.1"/>
    <property type="molecule type" value="Genomic_DNA"/>
</dbReference>
<dbReference type="SUPFAM" id="SSF56645">
    <property type="entry name" value="Acyl-CoA dehydrogenase NM domain-like"/>
    <property type="match status" value="1"/>
</dbReference>
<gene>
    <name evidence="6" type="ORF">AKO1_001787</name>
</gene>
<dbReference type="AlphaFoldDB" id="A0AAW2ZBN1"/>
<evidence type="ECO:0000313" key="7">
    <source>
        <dbReference type="Proteomes" id="UP001431209"/>
    </source>
</evidence>
<organism evidence="6 7">
    <name type="scientific">Acrasis kona</name>
    <dbReference type="NCBI Taxonomy" id="1008807"/>
    <lineage>
        <taxon>Eukaryota</taxon>
        <taxon>Discoba</taxon>
        <taxon>Heterolobosea</taxon>
        <taxon>Tetramitia</taxon>
        <taxon>Eutetramitia</taxon>
        <taxon>Acrasidae</taxon>
        <taxon>Acrasis</taxon>
    </lineage>
</organism>
<keyword evidence="2" id="KW-0809">Transit peptide</keyword>
<protein>
    <recommendedName>
        <fullName evidence="5">Acyl-CoA dehydrogenase/oxidase N-terminal domain-containing protein</fullName>
    </recommendedName>
</protein>
<accession>A0AAW2ZBN1</accession>
<dbReference type="GO" id="GO:0050660">
    <property type="term" value="F:flavin adenine dinucleotide binding"/>
    <property type="evidence" value="ECO:0007669"/>
    <property type="project" value="InterPro"/>
</dbReference>
<dbReference type="PANTHER" id="PTHR42807">
    <property type="entry name" value="GLUTARYL-COA DEHYDROGENASE, MITOCHONDRIAL"/>
    <property type="match status" value="1"/>
</dbReference>
<evidence type="ECO:0000313" key="6">
    <source>
        <dbReference type="EMBL" id="KAL0486104.1"/>
    </source>
</evidence>
<dbReference type="GO" id="GO:0000062">
    <property type="term" value="F:fatty-acyl-CoA binding"/>
    <property type="evidence" value="ECO:0007669"/>
    <property type="project" value="TreeGrafter"/>
</dbReference>
<dbReference type="GO" id="GO:0005743">
    <property type="term" value="C:mitochondrial inner membrane"/>
    <property type="evidence" value="ECO:0007669"/>
    <property type="project" value="TreeGrafter"/>
</dbReference>
<comment type="subcellular location">
    <subcellularLocation>
        <location evidence="1">Mitochondrion</location>
    </subcellularLocation>
</comment>
<dbReference type="InterPro" id="IPR013786">
    <property type="entry name" value="AcylCoA_DH/ox_N"/>
</dbReference>
<dbReference type="GO" id="GO:0033539">
    <property type="term" value="P:fatty acid beta-oxidation using acyl-CoA dehydrogenase"/>
    <property type="evidence" value="ECO:0007669"/>
    <property type="project" value="TreeGrafter"/>
</dbReference>
<evidence type="ECO:0000256" key="4">
    <source>
        <dbReference type="ARBA" id="ARBA00023128"/>
    </source>
</evidence>
<dbReference type="InterPro" id="IPR037069">
    <property type="entry name" value="AcylCoA_DH/ox_N_sf"/>
</dbReference>
<keyword evidence="3" id="KW-0560">Oxidoreductase</keyword>
<evidence type="ECO:0000259" key="5">
    <source>
        <dbReference type="Pfam" id="PF02771"/>
    </source>
</evidence>
<reference evidence="6 7" key="1">
    <citation type="submission" date="2024-03" db="EMBL/GenBank/DDBJ databases">
        <title>The Acrasis kona genome and developmental transcriptomes reveal deep origins of eukaryotic multicellular pathways.</title>
        <authorList>
            <person name="Sheikh S."/>
            <person name="Fu C.-J."/>
            <person name="Brown M.W."/>
            <person name="Baldauf S.L."/>
        </authorList>
    </citation>
    <scope>NUCLEOTIDE SEQUENCE [LARGE SCALE GENOMIC DNA]</scope>
    <source>
        <strain evidence="6 7">ATCC MYA-3509</strain>
    </source>
</reference>
<proteinExistence type="predicted"/>
<dbReference type="Gene3D" id="1.10.540.10">
    <property type="entry name" value="Acyl-CoA dehydrogenase/oxidase, N-terminal domain"/>
    <property type="match status" value="1"/>
</dbReference>
<feature type="domain" description="Acyl-CoA dehydrogenase/oxidase N-terminal" evidence="5">
    <location>
        <begin position="3"/>
        <end position="76"/>
    </location>
</feature>
<evidence type="ECO:0000256" key="2">
    <source>
        <dbReference type="ARBA" id="ARBA00022946"/>
    </source>
</evidence>
<dbReference type="GO" id="GO:0046949">
    <property type="term" value="P:fatty-acyl-CoA biosynthetic process"/>
    <property type="evidence" value="ECO:0007669"/>
    <property type="project" value="TreeGrafter"/>
</dbReference>
<dbReference type="InterPro" id="IPR052033">
    <property type="entry name" value="Glutaryl-CoA_DH_mitochondrial"/>
</dbReference>
<dbReference type="Proteomes" id="UP001431209">
    <property type="component" value="Unassembled WGS sequence"/>
</dbReference>
<dbReference type="PANTHER" id="PTHR42807:SF1">
    <property type="entry name" value="GLUTARYL-COA DEHYDROGENASE, MITOCHONDRIAL"/>
    <property type="match status" value="1"/>
</dbReference>